<dbReference type="Pfam" id="PF01636">
    <property type="entry name" value="APH"/>
    <property type="match status" value="1"/>
</dbReference>
<comment type="caution">
    <text evidence="2">The sequence shown here is derived from an EMBL/GenBank/DDBJ whole genome shotgun (WGS) entry which is preliminary data.</text>
</comment>
<accession>A0A940MEX0</accession>
<evidence type="ECO:0000313" key="3">
    <source>
        <dbReference type="Proteomes" id="UP000670475"/>
    </source>
</evidence>
<protein>
    <submittedName>
        <fullName evidence="2">Aminoglycoside phosphotransferase family protein</fullName>
    </submittedName>
</protein>
<dbReference type="PANTHER" id="PTHR21310">
    <property type="entry name" value="AMINOGLYCOSIDE PHOSPHOTRANSFERASE-RELATED-RELATED"/>
    <property type="match status" value="1"/>
</dbReference>
<name>A0A940MEX0_9ACTN</name>
<dbReference type="AlphaFoldDB" id="A0A940MEX0"/>
<dbReference type="Gene3D" id="3.90.1200.10">
    <property type="match status" value="1"/>
</dbReference>
<reference evidence="2" key="1">
    <citation type="submission" date="2021-03" db="EMBL/GenBank/DDBJ databases">
        <title>Whole genome sequence of Streptomyces bomunensis MMS17-BM035.</title>
        <authorList>
            <person name="Lee J.H."/>
        </authorList>
    </citation>
    <scope>NUCLEOTIDE SEQUENCE</scope>
    <source>
        <strain evidence="2">MMS17-BM035</strain>
    </source>
</reference>
<dbReference type="RefSeq" id="WP_209340498.1">
    <property type="nucleotide sequence ID" value="NZ_JAGIQL010000050.1"/>
</dbReference>
<evidence type="ECO:0000259" key="1">
    <source>
        <dbReference type="Pfam" id="PF01636"/>
    </source>
</evidence>
<gene>
    <name evidence="2" type="ORF">JFN87_14755</name>
</gene>
<evidence type="ECO:0000313" key="2">
    <source>
        <dbReference type="EMBL" id="MBP0458750.1"/>
    </source>
</evidence>
<dbReference type="Gene3D" id="3.30.200.20">
    <property type="entry name" value="Phosphorylase Kinase, domain 1"/>
    <property type="match status" value="1"/>
</dbReference>
<dbReference type="InterPro" id="IPR011009">
    <property type="entry name" value="Kinase-like_dom_sf"/>
</dbReference>
<organism evidence="2 3">
    <name type="scientific">Streptomyces montanisoli</name>
    <dbReference type="NCBI Taxonomy" id="2798581"/>
    <lineage>
        <taxon>Bacteria</taxon>
        <taxon>Bacillati</taxon>
        <taxon>Actinomycetota</taxon>
        <taxon>Actinomycetes</taxon>
        <taxon>Kitasatosporales</taxon>
        <taxon>Streptomycetaceae</taxon>
        <taxon>Streptomyces</taxon>
    </lineage>
</organism>
<dbReference type="EMBL" id="JAGIQL010000050">
    <property type="protein sequence ID" value="MBP0458750.1"/>
    <property type="molecule type" value="Genomic_DNA"/>
</dbReference>
<dbReference type="SUPFAM" id="SSF56112">
    <property type="entry name" value="Protein kinase-like (PK-like)"/>
    <property type="match status" value="1"/>
</dbReference>
<feature type="domain" description="Aminoglycoside phosphotransferase" evidence="1">
    <location>
        <begin position="17"/>
        <end position="237"/>
    </location>
</feature>
<dbReference type="InterPro" id="IPR051678">
    <property type="entry name" value="AGP_Transferase"/>
</dbReference>
<dbReference type="InterPro" id="IPR002575">
    <property type="entry name" value="Aminoglycoside_PTrfase"/>
</dbReference>
<sequence>MTLRQLELTDGFTVSRLTPASGGQNNVVFFGLSPAAEEVVAKVEGAAGRLHAEYRALSWAARHGVAVPRVYRWGEVRSGELQGARCLVLGRVRGRRPVTPFDWRRMGTCLAGLTRLPVAGSGVRLVGADEAVAHHEHATAMLVAQLPSAHAAVVQRVAAEVPVPPLSRPVFAHGDPGPGNFLVSDAGPDHLIDWETAQATPMGLDPARAAVLALLNADPAGGDLARRQAAAVWHGYAAGTGRQPGAVATRWWLTVACVQFLAGRWRRRDAARVRPWEDAVTVLEDLEHVDHPWAARRPV</sequence>
<dbReference type="Proteomes" id="UP000670475">
    <property type="component" value="Unassembled WGS sequence"/>
</dbReference>
<keyword evidence="3" id="KW-1185">Reference proteome</keyword>
<proteinExistence type="predicted"/>